<dbReference type="InterPro" id="IPR014729">
    <property type="entry name" value="Rossmann-like_a/b/a_fold"/>
</dbReference>
<feature type="site" description="Important for beta-aspartyl-AMP intermediate formation" evidence="9">
    <location>
        <position position="303"/>
    </location>
</feature>
<dbReference type="GO" id="GO:0006529">
    <property type="term" value="P:asparagine biosynthetic process"/>
    <property type="evidence" value="ECO:0007669"/>
    <property type="project" value="InterPro"/>
</dbReference>
<protein>
    <recommendedName>
        <fullName evidence="3">asparagine synthase (glutamine-hydrolyzing)</fullName>
        <ecNumber evidence="3">6.3.5.4</ecNumber>
    </recommendedName>
</protein>
<keyword evidence="6" id="KW-0315">Glutamine amidotransferase</keyword>
<evidence type="ECO:0000256" key="9">
    <source>
        <dbReference type="PIRSR" id="PIRSR001589-3"/>
    </source>
</evidence>
<evidence type="ECO:0000313" key="11">
    <source>
        <dbReference type="EMBL" id="CUS34231.1"/>
    </source>
</evidence>
<dbReference type="Pfam" id="PF13537">
    <property type="entry name" value="GATase_7"/>
    <property type="match status" value="1"/>
</dbReference>
<evidence type="ECO:0000256" key="5">
    <source>
        <dbReference type="ARBA" id="ARBA00022840"/>
    </source>
</evidence>
<evidence type="ECO:0000256" key="7">
    <source>
        <dbReference type="ARBA" id="ARBA00048741"/>
    </source>
</evidence>
<dbReference type="CDD" id="cd01991">
    <property type="entry name" value="Asn_synthase_B_C"/>
    <property type="match status" value="1"/>
</dbReference>
<organism evidence="11 12">
    <name type="scientific">Candidatus Nitrospira nitrificans</name>
    <dbReference type="NCBI Taxonomy" id="1742973"/>
    <lineage>
        <taxon>Bacteria</taxon>
        <taxon>Pseudomonadati</taxon>
        <taxon>Nitrospirota</taxon>
        <taxon>Nitrospiria</taxon>
        <taxon>Nitrospirales</taxon>
        <taxon>Nitrospiraceae</taxon>
        <taxon>Nitrospira</taxon>
    </lineage>
</organism>
<comment type="similarity">
    <text evidence="2">Belongs to the asparagine synthetase family.</text>
</comment>
<dbReference type="Gene3D" id="3.40.50.620">
    <property type="entry name" value="HUPs"/>
    <property type="match status" value="1"/>
</dbReference>
<dbReference type="CDD" id="cd00712">
    <property type="entry name" value="AsnB"/>
    <property type="match status" value="1"/>
</dbReference>
<keyword evidence="11" id="KW-0436">Ligase</keyword>
<feature type="domain" description="Glutamine amidotransferase type-2" evidence="10">
    <location>
        <begin position="1"/>
        <end position="152"/>
    </location>
</feature>
<dbReference type="Proteomes" id="UP000198736">
    <property type="component" value="Unassembled WGS sequence"/>
</dbReference>
<dbReference type="SUPFAM" id="SSF52402">
    <property type="entry name" value="Adenine nucleotide alpha hydrolases-like"/>
    <property type="match status" value="1"/>
</dbReference>
<dbReference type="SUPFAM" id="SSF56235">
    <property type="entry name" value="N-terminal nucleophile aminohydrolases (Ntn hydrolases)"/>
    <property type="match status" value="1"/>
</dbReference>
<dbReference type="EMBL" id="CZPZ01000008">
    <property type="protein sequence ID" value="CUS34231.1"/>
    <property type="molecule type" value="Genomic_DNA"/>
</dbReference>
<dbReference type="InterPro" id="IPR051786">
    <property type="entry name" value="ASN_synthetase/amidase"/>
</dbReference>
<feature type="binding site" evidence="8">
    <location>
        <position position="38"/>
    </location>
    <ligand>
        <name>L-glutamine</name>
        <dbReference type="ChEBI" id="CHEBI:58359"/>
    </ligand>
</feature>
<dbReference type="PIRSF" id="PIRSF001589">
    <property type="entry name" value="Asn_synthetase_glu-h"/>
    <property type="match status" value="1"/>
</dbReference>
<name>A0A0S4L961_9BACT</name>
<dbReference type="PROSITE" id="PS51278">
    <property type="entry name" value="GATASE_TYPE_2"/>
    <property type="match status" value="1"/>
</dbReference>
<dbReference type="Gene3D" id="3.60.20.10">
    <property type="entry name" value="Glutamine Phosphoribosylpyrophosphate, subunit 1, domain 1"/>
    <property type="match status" value="1"/>
</dbReference>
<dbReference type="GO" id="GO:0005524">
    <property type="term" value="F:ATP binding"/>
    <property type="evidence" value="ECO:0007669"/>
    <property type="project" value="UniProtKB-KW"/>
</dbReference>
<keyword evidence="5 8" id="KW-0067">ATP-binding</keyword>
<dbReference type="InterPro" id="IPR006426">
    <property type="entry name" value="Asn_synth_AEB"/>
</dbReference>
<dbReference type="InterPro" id="IPR001962">
    <property type="entry name" value="Asn_synthase"/>
</dbReference>
<comment type="pathway">
    <text evidence="1">Amino-acid biosynthesis; L-asparagine biosynthesis; L-asparagine from L-aspartate (L-Gln route): step 1/1.</text>
</comment>
<feature type="binding site" evidence="8">
    <location>
        <begin position="301"/>
        <end position="302"/>
    </location>
    <ligand>
        <name>ATP</name>
        <dbReference type="ChEBI" id="CHEBI:30616"/>
    </ligand>
</feature>
<gene>
    <name evidence="11" type="ORF">COMA2_160047</name>
</gene>
<feature type="binding site" evidence="8">
    <location>
        <position position="228"/>
    </location>
    <ligand>
        <name>ATP</name>
        <dbReference type="ChEBI" id="CHEBI:30616"/>
    </ligand>
</feature>
<dbReference type="EC" id="6.3.5.4" evidence="3"/>
<dbReference type="PANTHER" id="PTHR43284:SF1">
    <property type="entry name" value="ASPARAGINE SYNTHETASE"/>
    <property type="match status" value="1"/>
</dbReference>
<evidence type="ECO:0000256" key="3">
    <source>
        <dbReference type="ARBA" id="ARBA00012737"/>
    </source>
</evidence>
<keyword evidence="12" id="KW-1185">Reference proteome</keyword>
<evidence type="ECO:0000256" key="8">
    <source>
        <dbReference type="PIRSR" id="PIRSR001589-2"/>
    </source>
</evidence>
<reference evidence="12" key="1">
    <citation type="submission" date="2015-10" db="EMBL/GenBank/DDBJ databases">
        <authorList>
            <person name="Luecker S."/>
            <person name="Luecker S."/>
        </authorList>
    </citation>
    <scope>NUCLEOTIDE SEQUENCE [LARGE SCALE GENOMIC DNA]</scope>
</reference>
<dbReference type="InterPro" id="IPR033738">
    <property type="entry name" value="AsnB_N"/>
</dbReference>
<evidence type="ECO:0000313" key="12">
    <source>
        <dbReference type="Proteomes" id="UP000198736"/>
    </source>
</evidence>
<proteinExistence type="inferred from homology"/>
<accession>A0A0S4L961</accession>
<comment type="catalytic activity">
    <reaction evidence="7">
        <text>L-aspartate + L-glutamine + ATP + H2O = L-asparagine + L-glutamate + AMP + diphosphate + H(+)</text>
        <dbReference type="Rhea" id="RHEA:12228"/>
        <dbReference type="ChEBI" id="CHEBI:15377"/>
        <dbReference type="ChEBI" id="CHEBI:15378"/>
        <dbReference type="ChEBI" id="CHEBI:29985"/>
        <dbReference type="ChEBI" id="CHEBI:29991"/>
        <dbReference type="ChEBI" id="CHEBI:30616"/>
        <dbReference type="ChEBI" id="CHEBI:33019"/>
        <dbReference type="ChEBI" id="CHEBI:58048"/>
        <dbReference type="ChEBI" id="CHEBI:58359"/>
        <dbReference type="ChEBI" id="CHEBI:456215"/>
        <dbReference type="EC" id="6.3.5.4"/>
    </reaction>
</comment>
<dbReference type="NCBIfam" id="TIGR01536">
    <property type="entry name" value="asn_synth_AEB"/>
    <property type="match status" value="1"/>
</dbReference>
<evidence type="ECO:0000256" key="4">
    <source>
        <dbReference type="ARBA" id="ARBA00022741"/>
    </source>
</evidence>
<dbReference type="GO" id="GO:0005829">
    <property type="term" value="C:cytosol"/>
    <property type="evidence" value="ECO:0007669"/>
    <property type="project" value="TreeGrafter"/>
</dbReference>
<evidence type="ECO:0000259" key="10">
    <source>
        <dbReference type="PROSITE" id="PS51278"/>
    </source>
</evidence>
<evidence type="ECO:0000256" key="1">
    <source>
        <dbReference type="ARBA" id="ARBA00005187"/>
    </source>
</evidence>
<dbReference type="InterPro" id="IPR029055">
    <property type="entry name" value="Ntn_hydrolases_N"/>
</dbReference>
<keyword evidence="4 8" id="KW-0547">Nucleotide-binding</keyword>
<evidence type="ECO:0000256" key="2">
    <source>
        <dbReference type="ARBA" id="ARBA00005752"/>
    </source>
</evidence>
<dbReference type="GO" id="GO:0004066">
    <property type="term" value="F:asparagine synthase (glutamine-hydrolyzing) activity"/>
    <property type="evidence" value="ECO:0007669"/>
    <property type="project" value="UniProtKB-EC"/>
</dbReference>
<dbReference type="STRING" id="1742973.COMA2_160047"/>
<sequence length="562" mass="63892">MTAGKGRYVLVFNGEVYNFVELREQLRQRGVEFRSTSDSEVVLHALIEWNVAALDKFNGMFALAFYDSVEKKLILARDHAGMKPLYYLTSDRGIVFGSQYDQLLAHPWSYGLGVSGEALGLYLRLAHIPAPFAMIENTHMLEPGTWMEITANGQSRQDRFFILPQYAEPSLRGEAALEAVDEAITRAVRRHLVSDVPVGAFLSGGIDSPLVVAKMRSVSANPIRTFTIGTGEKKTDESLDAQAYAKEIGVEHKIEYVRTEQVLDLVADVIDACGEPFGDYSIFPTLLAARLASRDHKVVLSGDGGDELFWGYPSRFSTLIRLAVDFRMPLWLRRVRWGVKRASLRGNDRCLLMDSVGDSHRAMHTRFPEALLQEIFPSLPVWPPGCNVYAYDGRDPDQIAQVSRWNEFVYHLTMVLLKVDRASMYNSLEVRVPFLDREVIDVASKVDWKDCLQVGPQIGKIPLRRALAKQVTYQTHAKRGFEAPMATWLRTSMREMFEEYVLNRTDILGLEIDREAVRRVFDQHVHRERNHAKGLWPLLSLALWTRKYRSHSPVSNSNMLSR</sequence>
<dbReference type="InterPro" id="IPR017932">
    <property type="entry name" value="GATase_2_dom"/>
</dbReference>
<evidence type="ECO:0000256" key="6">
    <source>
        <dbReference type="ARBA" id="ARBA00022962"/>
    </source>
</evidence>
<dbReference type="PANTHER" id="PTHR43284">
    <property type="entry name" value="ASPARAGINE SYNTHETASE (GLUTAMINE-HYDROLYZING)"/>
    <property type="match status" value="1"/>
</dbReference>
<dbReference type="AlphaFoldDB" id="A0A0S4L961"/>
<dbReference type="Pfam" id="PF00733">
    <property type="entry name" value="Asn_synthase"/>
    <property type="match status" value="1"/>
</dbReference>